<feature type="region of interest" description="Disordered" evidence="1">
    <location>
        <begin position="1"/>
        <end position="108"/>
    </location>
</feature>
<feature type="compositionally biased region" description="Polar residues" evidence="1">
    <location>
        <begin position="32"/>
        <end position="45"/>
    </location>
</feature>
<evidence type="ECO:0000313" key="2">
    <source>
        <dbReference type="EMBL" id="EJK44562.1"/>
    </source>
</evidence>
<protein>
    <submittedName>
        <fullName evidence="2">Uncharacterized protein</fullName>
    </submittedName>
</protein>
<dbReference type="Proteomes" id="UP000266841">
    <property type="component" value="Unassembled WGS sequence"/>
</dbReference>
<reference evidence="2 3" key="1">
    <citation type="journal article" date="2012" name="Genome Biol.">
        <title>Genome and low-iron response of an oceanic diatom adapted to chronic iron limitation.</title>
        <authorList>
            <person name="Lommer M."/>
            <person name="Specht M."/>
            <person name="Roy A.S."/>
            <person name="Kraemer L."/>
            <person name="Andreson R."/>
            <person name="Gutowska M.A."/>
            <person name="Wolf J."/>
            <person name="Bergner S.V."/>
            <person name="Schilhabel M.B."/>
            <person name="Klostermeier U.C."/>
            <person name="Beiko R.G."/>
            <person name="Rosenstiel P."/>
            <person name="Hippler M."/>
            <person name="Laroche J."/>
        </authorList>
    </citation>
    <scope>NUCLEOTIDE SEQUENCE [LARGE SCALE GENOMIC DNA]</scope>
    <source>
        <strain evidence="2 3">CCMP1005</strain>
    </source>
</reference>
<dbReference type="AlphaFoldDB" id="K0RDE5"/>
<proteinExistence type="predicted"/>
<evidence type="ECO:0000256" key="1">
    <source>
        <dbReference type="SAM" id="MobiDB-lite"/>
    </source>
</evidence>
<accession>K0RDE5</accession>
<sequence length="148" mass="16713">MGGERQQRRQRRMKQRTSESLLSRESWRAEVNQLSSGSFQQSDMNDVSVDDSAGGSKRQRVLHSDEVLFTKEGRYQGSSDVKSHASASARKSKISPEEHSKGAAPHCGAAPGWIADHWRQGIFWMQVVEKSHPSFDRHRVGRLRILGL</sequence>
<feature type="compositionally biased region" description="Basic and acidic residues" evidence="1">
    <location>
        <begin position="62"/>
        <end position="74"/>
    </location>
</feature>
<comment type="caution">
    <text evidence="2">The sequence shown here is derived from an EMBL/GenBank/DDBJ whole genome shotgun (WGS) entry which is preliminary data.</text>
</comment>
<evidence type="ECO:0000313" key="3">
    <source>
        <dbReference type="Proteomes" id="UP000266841"/>
    </source>
</evidence>
<name>K0RDE5_THAOC</name>
<dbReference type="EMBL" id="AGNL01049534">
    <property type="protein sequence ID" value="EJK44562.1"/>
    <property type="molecule type" value="Genomic_DNA"/>
</dbReference>
<keyword evidence="3" id="KW-1185">Reference proteome</keyword>
<organism evidence="2 3">
    <name type="scientific">Thalassiosira oceanica</name>
    <name type="common">Marine diatom</name>
    <dbReference type="NCBI Taxonomy" id="159749"/>
    <lineage>
        <taxon>Eukaryota</taxon>
        <taxon>Sar</taxon>
        <taxon>Stramenopiles</taxon>
        <taxon>Ochrophyta</taxon>
        <taxon>Bacillariophyta</taxon>
        <taxon>Coscinodiscophyceae</taxon>
        <taxon>Thalassiosirophycidae</taxon>
        <taxon>Thalassiosirales</taxon>
        <taxon>Thalassiosiraceae</taxon>
        <taxon>Thalassiosira</taxon>
    </lineage>
</organism>
<gene>
    <name evidence="2" type="ORF">THAOC_36888</name>
</gene>